<evidence type="ECO:0000313" key="7">
    <source>
        <dbReference type="EMBL" id="OEL18083.1"/>
    </source>
</evidence>
<keyword evidence="3" id="KW-0238">DNA-binding</keyword>
<evidence type="ECO:0000256" key="5">
    <source>
        <dbReference type="ARBA" id="ARBA00023242"/>
    </source>
</evidence>
<dbReference type="SUPFAM" id="SSF101936">
    <property type="entry name" value="DNA-binding pseudobarrel domain"/>
    <property type="match status" value="3"/>
</dbReference>
<evidence type="ECO:0000313" key="8">
    <source>
        <dbReference type="Proteomes" id="UP000095767"/>
    </source>
</evidence>
<dbReference type="GO" id="GO:0005634">
    <property type="term" value="C:nucleus"/>
    <property type="evidence" value="ECO:0007669"/>
    <property type="project" value="UniProtKB-SubCell"/>
</dbReference>
<keyword evidence="2" id="KW-0805">Transcription regulation</keyword>
<dbReference type="GO" id="GO:0003677">
    <property type="term" value="F:DNA binding"/>
    <property type="evidence" value="ECO:0007669"/>
    <property type="project" value="UniProtKB-KW"/>
</dbReference>
<sequence>LKHFAGKLSGTIKLESPHGSLYDIEVAERFNKVVLRHGWEAFVDAHDIEENDFLLFRHTEKSCFEILILDSDGCEKVFPCTGIENIPCFKERSVDSVDISSSSHHETTESSESESFTRCAKGSSCHCRKSVKMAATSSSSEESGDIPSESESFELDDLQAPLGADYILPHRSYLSEAQEERVVALIRETQHKVTAFVAIMRKSHVQGPSAFLVIPKEYAFAHFPHETTNITLRMPGKSKKWHPKFHRRKDLRVYMLRGQWLDFVRDNHVKVGDICLLFPTKGARKFTFTVHLLRTTAARSMIGTGFRSVSSCRGTSSPKMASVVHIKEEPTDEEYVSSESDIHGISNKYLENEDPGGSFEPPYIMSFKSFLSQSQKKIVEEKEISSRYATGNLPDRRQTMVLHYMGKSWETQIVIRSGRRWFLCGGWSEFVCDNGLRVGDLCLFELEKNESKLTMTVHIIFREQL</sequence>
<dbReference type="OrthoDB" id="1864528at2759"/>
<dbReference type="InterPro" id="IPR015300">
    <property type="entry name" value="DNA-bd_pseudobarrel_sf"/>
</dbReference>
<feature type="domain" description="TF-B3" evidence="6">
    <location>
        <begin position="197"/>
        <end position="296"/>
    </location>
</feature>
<comment type="caution">
    <text evidence="7">The sequence shown here is derived from an EMBL/GenBank/DDBJ whole genome shotgun (WGS) entry which is preliminary data.</text>
</comment>
<gene>
    <name evidence="7" type="ORF">BAE44_0020898</name>
</gene>
<keyword evidence="4" id="KW-0804">Transcription</keyword>
<dbReference type="InterPro" id="IPR003340">
    <property type="entry name" value="B3_DNA-bd"/>
</dbReference>
<comment type="subcellular location">
    <subcellularLocation>
        <location evidence="1">Nucleus</location>
    </subcellularLocation>
</comment>
<reference evidence="7 8" key="1">
    <citation type="submission" date="2016-09" db="EMBL/GenBank/DDBJ databases">
        <title>The draft genome of Dichanthelium oligosanthes: A C3 panicoid grass species.</title>
        <authorList>
            <person name="Studer A.J."/>
            <person name="Schnable J.C."/>
            <person name="Brutnell T.P."/>
        </authorList>
    </citation>
    <scope>NUCLEOTIDE SEQUENCE [LARGE SCALE GENOMIC DNA]</scope>
    <source>
        <strain evidence="8">cv. Kellogg 1175</strain>
        <tissue evidence="7">Leaf</tissue>
    </source>
</reference>
<dbReference type="PANTHER" id="PTHR31391">
    <property type="entry name" value="B3 DOMAIN-CONTAINING PROTEIN OS11G0197600-RELATED"/>
    <property type="match status" value="1"/>
</dbReference>
<proteinExistence type="predicted"/>
<dbReference type="PROSITE" id="PS50863">
    <property type="entry name" value="B3"/>
    <property type="match status" value="3"/>
</dbReference>
<dbReference type="InterPro" id="IPR044837">
    <property type="entry name" value="REM16-like"/>
</dbReference>
<dbReference type="Gene3D" id="2.40.330.10">
    <property type="entry name" value="DNA-binding pseudobarrel domain"/>
    <property type="match status" value="3"/>
</dbReference>
<keyword evidence="8" id="KW-1185">Reference proteome</keyword>
<organism evidence="7 8">
    <name type="scientific">Dichanthelium oligosanthes</name>
    <dbReference type="NCBI Taxonomy" id="888268"/>
    <lineage>
        <taxon>Eukaryota</taxon>
        <taxon>Viridiplantae</taxon>
        <taxon>Streptophyta</taxon>
        <taxon>Embryophyta</taxon>
        <taxon>Tracheophyta</taxon>
        <taxon>Spermatophyta</taxon>
        <taxon>Magnoliopsida</taxon>
        <taxon>Liliopsida</taxon>
        <taxon>Poales</taxon>
        <taxon>Poaceae</taxon>
        <taxon>PACMAD clade</taxon>
        <taxon>Panicoideae</taxon>
        <taxon>Panicodae</taxon>
        <taxon>Paniceae</taxon>
        <taxon>Dichantheliinae</taxon>
        <taxon>Dichanthelium</taxon>
    </lineage>
</organism>
<dbReference type="Proteomes" id="UP000095767">
    <property type="component" value="Unassembled WGS sequence"/>
</dbReference>
<protein>
    <submittedName>
        <fullName evidence="7">B3 domain-containing protein</fullName>
    </submittedName>
</protein>
<dbReference type="AlphaFoldDB" id="A0A1E5UYU7"/>
<feature type="domain" description="TF-B3" evidence="6">
    <location>
        <begin position="367"/>
        <end position="463"/>
    </location>
</feature>
<feature type="domain" description="TF-B3" evidence="6">
    <location>
        <begin position="1"/>
        <end position="72"/>
    </location>
</feature>
<dbReference type="STRING" id="888268.A0A1E5UYU7"/>
<dbReference type="Pfam" id="PF02362">
    <property type="entry name" value="B3"/>
    <property type="match status" value="3"/>
</dbReference>
<feature type="non-terminal residue" evidence="7">
    <location>
        <position position="1"/>
    </location>
</feature>
<keyword evidence="5" id="KW-0539">Nucleus</keyword>
<dbReference type="CDD" id="cd10017">
    <property type="entry name" value="B3_DNA"/>
    <property type="match status" value="3"/>
</dbReference>
<evidence type="ECO:0000256" key="4">
    <source>
        <dbReference type="ARBA" id="ARBA00023163"/>
    </source>
</evidence>
<evidence type="ECO:0000256" key="3">
    <source>
        <dbReference type="ARBA" id="ARBA00023125"/>
    </source>
</evidence>
<dbReference type="SMART" id="SM01019">
    <property type="entry name" value="B3"/>
    <property type="match status" value="3"/>
</dbReference>
<dbReference type="PANTHER" id="PTHR31391:SF167">
    <property type="entry name" value="TF-B3 DOMAIN-CONTAINING PROTEIN"/>
    <property type="match status" value="1"/>
</dbReference>
<evidence type="ECO:0000259" key="6">
    <source>
        <dbReference type="PROSITE" id="PS50863"/>
    </source>
</evidence>
<accession>A0A1E5UYU7</accession>
<evidence type="ECO:0000256" key="1">
    <source>
        <dbReference type="ARBA" id="ARBA00004123"/>
    </source>
</evidence>
<name>A0A1E5UYU7_9POAL</name>
<evidence type="ECO:0000256" key="2">
    <source>
        <dbReference type="ARBA" id="ARBA00023015"/>
    </source>
</evidence>
<dbReference type="EMBL" id="LWDX02057808">
    <property type="protein sequence ID" value="OEL18083.1"/>
    <property type="molecule type" value="Genomic_DNA"/>
</dbReference>